<keyword evidence="4 6" id="KW-1133">Transmembrane helix</keyword>
<feature type="transmembrane region" description="Helical" evidence="6">
    <location>
        <begin position="42"/>
        <end position="59"/>
    </location>
</feature>
<feature type="transmembrane region" description="Helical" evidence="6">
    <location>
        <begin position="207"/>
        <end position="228"/>
    </location>
</feature>
<feature type="transmembrane region" description="Helical" evidence="6">
    <location>
        <begin position="133"/>
        <end position="152"/>
    </location>
</feature>
<feature type="transmembrane region" description="Helical" evidence="6">
    <location>
        <begin position="66"/>
        <end position="90"/>
    </location>
</feature>
<evidence type="ECO:0000256" key="1">
    <source>
        <dbReference type="ARBA" id="ARBA00004651"/>
    </source>
</evidence>
<dbReference type="EMBL" id="FRBW01000003">
    <property type="protein sequence ID" value="SHM67449.1"/>
    <property type="molecule type" value="Genomic_DNA"/>
</dbReference>
<keyword evidence="9" id="KW-1185">Reference proteome</keyword>
<dbReference type="Proteomes" id="UP000186002">
    <property type="component" value="Unassembled WGS sequence"/>
</dbReference>
<keyword evidence="3 6" id="KW-0812">Transmembrane</keyword>
<dbReference type="AlphaFoldDB" id="A0A1M7KR02"/>
<keyword evidence="5 6" id="KW-0472">Membrane</keyword>
<dbReference type="GO" id="GO:0005436">
    <property type="term" value="F:sodium:phosphate symporter activity"/>
    <property type="evidence" value="ECO:0007669"/>
    <property type="project" value="InterPro"/>
</dbReference>
<keyword evidence="2" id="KW-1003">Cell membrane</keyword>
<dbReference type="GO" id="GO:0044341">
    <property type="term" value="P:sodium-dependent phosphate transport"/>
    <property type="evidence" value="ECO:0007669"/>
    <property type="project" value="InterPro"/>
</dbReference>
<feature type="transmembrane region" description="Helical" evidence="6">
    <location>
        <begin position="240"/>
        <end position="259"/>
    </location>
</feature>
<dbReference type="InterPro" id="IPR026022">
    <property type="entry name" value="PhoU_dom"/>
</dbReference>
<feature type="transmembrane region" description="Helical" evidence="6">
    <location>
        <begin position="96"/>
        <end position="121"/>
    </location>
</feature>
<comment type="subcellular location">
    <subcellularLocation>
        <location evidence="1">Cell membrane</location>
        <topology evidence="1">Multi-pass membrane protein</topology>
    </subcellularLocation>
</comment>
<dbReference type="InterPro" id="IPR038078">
    <property type="entry name" value="PhoU-like_sf"/>
</dbReference>
<evidence type="ECO:0000313" key="9">
    <source>
        <dbReference type="Proteomes" id="UP000186002"/>
    </source>
</evidence>
<reference evidence="8 9" key="1">
    <citation type="submission" date="2016-11" db="EMBL/GenBank/DDBJ databases">
        <authorList>
            <person name="Jaros S."/>
            <person name="Januszkiewicz K."/>
            <person name="Wedrychowicz H."/>
        </authorList>
    </citation>
    <scope>NUCLEOTIDE SEQUENCE [LARGE SCALE GENOMIC DNA]</scope>
    <source>
        <strain evidence="8 9">DSM 22153</strain>
    </source>
</reference>
<dbReference type="Gene3D" id="1.20.58.220">
    <property type="entry name" value="Phosphate transport system protein phou homolog 2, domain 2"/>
    <property type="match status" value="1"/>
</dbReference>
<evidence type="ECO:0000259" key="7">
    <source>
        <dbReference type="Pfam" id="PF01895"/>
    </source>
</evidence>
<protein>
    <submittedName>
        <fullName evidence="8">Phosphate:Na+ symporter</fullName>
    </submittedName>
</protein>
<dbReference type="NCBIfam" id="NF037997">
    <property type="entry name" value="Na_Pi_symport"/>
    <property type="match status" value="1"/>
</dbReference>
<sequence length="554" mass="58669">MLAFILNLAGAIALLLWAVKLIRHGVERGFTNQLRSGLRRAGKSPISAAFGGAIAAFCLQSSTAVALLATSFAASGALAATAGVTLLLGADVGSALVVQALVLPAGMLIPVFLLAGVTLYLRAGERRYKEAGRILIGLALIFVSLGMIRTATLPLAGSELVEMIVSYLSRDMISAFLIGGLMAFAMHSSVAAILTFVAFVAEGMLPVPVAAALVLGANTGGTLIPLFLTSGAPAASRNIVIGNTVLRGGGALLTLFALVQFSPDLSLLGSSATRQLINLHLAFNVAVALVGLPLAAPLTNAIQRLRTSNTPVQPVAQASALDPAALAHPERALACAAREVLRMGETAHQMLVPAMDLMRTWKRENATTIRTLEDEVDRMHFETKLYIAKLQQQPLTADQGRRAMDLAGFANNLEEAGDQISTALLEIAEKLNEKALKFSDSGWHDLSDFHDRVVTNAQLALNVMITHDQGAALQLVEEKDHIREAEQDMQARHLDRLRSGNTASIETSNLHQETLRALKTINTCFSMTAYPIAEESGALLSSRLAQRSKAAAGV</sequence>
<dbReference type="OrthoDB" id="5778511at2"/>
<dbReference type="Pfam" id="PF02690">
    <property type="entry name" value="Na_Pi_cotrans"/>
    <property type="match status" value="2"/>
</dbReference>
<evidence type="ECO:0000256" key="5">
    <source>
        <dbReference type="ARBA" id="ARBA00023136"/>
    </source>
</evidence>
<dbReference type="GO" id="GO:0005886">
    <property type="term" value="C:plasma membrane"/>
    <property type="evidence" value="ECO:0007669"/>
    <property type="project" value="UniProtKB-SubCell"/>
</dbReference>
<evidence type="ECO:0000313" key="8">
    <source>
        <dbReference type="EMBL" id="SHM67449.1"/>
    </source>
</evidence>
<dbReference type="PANTHER" id="PTHR10010:SF46">
    <property type="entry name" value="SODIUM-DEPENDENT PHOSPHATE TRANSPORT PROTEIN 2B"/>
    <property type="match status" value="1"/>
</dbReference>
<dbReference type="RefSeq" id="WP_073014068.1">
    <property type="nucleotide sequence ID" value="NZ_FRBW01000003.1"/>
</dbReference>
<accession>A0A1M7KR02</accession>
<evidence type="ECO:0000256" key="2">
    <source>
        <dbReference type="ARBA" id="ARBA00022475"/>
    </source>
</evidence>
<proteinExistence type="predicted"/>
<feature type="domain" description="PhoU" evidence="7">
    <location>
        <begin position="340"/>
        <end position="421"/>
    </location>
</feature>
<dbReference type="InterPro" id="IPR003841">
    <property type="entry name" value="Na/Pi_transpt"/>
</dbReference>
<gene>
    <name evidence="8" type="ORF">SAMN05444272_2934</name>
</gene>
<evidence type="ECO:0000256" key="4">
    <source>
        <dbReference type="ARBA" id="ARBA00022989"/>
    </source>
</evidence>
<feature type="transmembrane region" description="Helical" evidence="6">
    <location>
        <begin position="172"/>
        <end position="200"/>
    </location>
</feature>
<dbReference type="SUPFAM" id="SSF109755">
    <property type="entry name" value="PhoU-like"/>
    <property type="match status" value="1"/>
</dbReference>
<evidence type="ECO:0000256" key="3">
    <source>
        <dbReference type="ARBA" id="ARBA00022692"/>
    </source>
</evidence>
<name>A0A1M7KR02_9HYPH</name>
<organism evidence="8 9">
    <name type="scientific">Roseibium suaedae</name>
    <dbReference type="NCBI Taxonomy" id="735517"/>
    <lineage>
        <taxon>Bacteria</taxon>
        <taxon>Pseudomonadati</taxon>
        <taxon>Pseudomonadota</taxon>
        <taxon>Alphaproteobacteria</taxon>
        <taxon>Hyphomicrobiales</taxon>
        <taxon>Stappiaceae</taxon>
        <taxon>Roseibium</taxon>
    </lineage>
</organism>
<dbReference type="Pfam" id="PF01895">
    <property type="entry name" value="PhoU"/>
    <property type="match status" value="1"/>
</dbReference>
<feature type="transmembrane region" description="Helical" evidence="6">
    <location>
        <begin position="279"/>
        <end position="298"/>
    </location>
</feature>
<evidence type="ECO:0000256" key="6">
    <source>
        <dbReference type="SAM" id="Phobius"/>
    </source>
</evidence>
<dbReference type="PANTHER" id="PTHR10010">
    <property type="entry name" value="SOLUTE CARRIER FAMILY 34 SODIUM PHOSPHATE , MEMBER 2-RELATED"/>
    <property type="match status" value="1"/>
</dbReference>